<accession>A0A0F9WDF2</accession>
<name>A0A0F9WDF2_9ZZZZ</name>
<organism evidence="1">
    <name type="scientific">marine sediment metagenome</name>
    <dbReference type="NCBI Taxonomy" id="412755"/>
    <lineage>
        <taxon>unclassified sequences</taxon>
        <taxon>metagenomes</taxon>
        <taxon>ecological metagenomes</taxon>
    </lineage>
</organism>
<sequence length="128" mass="13912">MPIRINHLIDVTLDDVPTSQAATHDFQGVTPRRVTLYLQIVKTNAPTNVILTVEFSPDDGQTLIDYDKLLTEAGTDGPVASVTYTVTGDDVVSMAPEDVLDYIKVTMTGTGTTPSATFAVDVWLLYSY</sequence>
<dbReference type="EMBL" id="LAZR01000179">
    <property type="protein sequence ID" value="KKN83856.1"/>
    <property type="molecule type" value="Genomic_DNA"/>
</dbReference>
<gene>
    <name evidence="1" type="ORF">LCGC14_0295090</name>
</gene>
<reference evidence="1" key="1">
    <citation type="journal article" date="2015" name="Nature">
        <title>Complex archaea that bridge the gap between prokaryotes and eukaryotes.</title>
        <authorList>
            <person name="Spang A."/>
            <person name="Saw J.H."/>
            <person name="Jorgensen S.L."/>
            <person name="Zaremba-Niedzwiedzka K."/>
            <person name="Martijn J."/>
            <person name="Lind A.E."/>
            <person name="van Eijk R."/>
            <person name="Schleper C."/>
            <person name="Guy L."/>
            <person name="Ettema T.J."/>
        </authorList>
    </citation>
    <scope>NUCLEOTIDE SEQUENCE</scope>
</reference>
<dbReference type="AlphaFoldDB" id="A0A0F9WDF2"/>
<proteinExistence type="predicted"/>
<comment type="caution">
    <text evidence="1">The sequence shown here is derived from an EMBL/GenBank/DDBJ whole genome shotgun (WGS) entry which is preliminary data.</text>
</comment>
<evidence type="ECO:0000313" key="1">
    <source>
        <dbReference type="EMBL" id="KKN83856.1"/>
    </source>
</evidence>
<protein>
    <submittedName>
        <fullName evidence="1">Uncharacterized protein</fullName>
    </submittedName>
</protein>